<dbReference type="EMBL" id="JAIZAY010000011">
    <property type="protein sequence ID" value="KAJ8033984.1"/>
    <property type="molecule type" value="Genomic_DNA"/>
</dbReference>
<gene>
    <name evidence="1" type="ORF">HOLleu_24387</name>
</gene>
<keyword evidence="2" id="KW-1185">Reference proteome</keyword>
<dbReference type="OrthoDB" id="5949854at2759"/>
<dbReference type="Proteomes" id="UP001152320">
    <property type="component" value="Chromosome 11"/>
</dbReference>
<evidence type="ECO:0000313" key="1">
    <source>
        <dbReference type="EMBL" id="KAJ8033984.1"/>
    </source>
</evidence>
<protein>
    <submittedName>
        <fullName evidence="1">Uncharacterized protein</fullName>
    </submittedName>
</protein>
<organism evidence="1 2">
    <name type="scientific">Holothuria leucospilota</name>
    <name type="common">Black long sea cucumber</name>
    <name type="synonym">Mertensiothuria leucospilota</name>
    <dbReference type="NCBI Taxonomy" id="206669"/>
    <lineage>
        <taxon>Eukaryota</taxon>
        <taxon>Metazoa</taxon>
        <taxon>Echinodermata</taxon>
        <taxon>Eleutherozoa</taxon>
        <taxon>Echinozoa</taxon>
        <taxon>Holothuroidea</taxon>
        <taxon>Aspidochirotacea</taxon>
        <taxon>Aspidochirotida</taxon>
        <taxon>Holothuriidae</taxon>
        <taxon>Holothuria</taxon>
    </lineage>
</organism>
<reference evidence="1" key="1">
    <citation type="submission" date="2021-10" db="EMBL/GenBank/DDBJ databases">
        <title>Tropical sea cucumber genome reveals ecological adaptation and Cuvierian tubules defense mechanism.</title>
        <authorList>
            <person name="Chen T."/>
        </authorList>
    </citation>
    <scope>NUCLEOTIDE SEQUENCE</scope>
    <source>
        <strain evidence="1">Nanhai2018</strain>
        <tissue evidence="1">Muscle</tissue>
    </source>
</reference>
<accession>A0A9Q1BWN5</accession>
<proteinExistence type="predicted"/>
<dbReference type="AlphaFoldDB" id="A0A9Q1BWN5"/>
<sequence length="118" mass="13150">MYWVNLACLRLEVGQIFVLGGGFSNAERAVMVKDGTFQDISMLASTHEEADTRLLLHTVHASGTFGRIVIWSPDTDIAVLCVHFCSNICSDVWFRSAVKDKARYIPVNQIAVRLGHKL</sequence>
<comment type="caution">
    <text evidence="1">The sequence shown here is derived from an EMBL/GenBank/DDBJ whole genome shotgun (WGS) entry which is preliminary data.</text>
</comment>
<name>A0A9Q1BWN5_HOLLE</name>
<evidence type="ECO:0000313" key="2">
    <source>
        <dbReference type="Proteomes" id="UP001152320"/>
    </source>
</evidence>